<protein>
    <submittedName>
        <fullName evidence="1">Uncharacterized protein</fullName>
    </submittedName>
</protein>
<gene>
    <name evidence="1" type="ORF">GCM10007981_01770</name>
</gene>
<dbReference type="EMBL" id="BMNL01000001">
    <property type="protein sequence ID" value="GGP19170.1"/>
    <property type="molecule type" value="Genomic_DNA"/>
</dbReference>
<organism evidence="1 2">
    <name type="scientific">Thermocladium modestius</name>
    <dbReference type="NCBI Taxonomy" id="62609"/>
    <lineage>
        <taxon>Archaea</taxon>
        <taxon>Thermoproteota</taxon>
        <taxon>Thermoprotei</taxon>
        <taxon>Thermoproteales</taxon>
        <taxon>Thermoproteaceae</taxon>
        <taxon>Thermocladium</taxon>
    </lineage>
</organism>
<accession>A0A830GTM4</accession>
<dbReference type="RefSeq" id="WP_188595590.1">
    <property type="nucleotide sequence ID" value="NZ_BMNL01000001.1"/>
</dbReference>
<dbReference type="Proteomes" id="UP000610960">
    <property type="component" value="Unassembled WGS sequence"/>
</dbReference>
<evidence type="ECO:0000313" key="1">
    <source>
        <dbReference type="EMBL" id="GGP19170.1"/>
    </source>
</evidence>
<comment type="caution">
    <text evidence="1">The sequence shown here is derived from an EMBL/GenBank/DDBJ whole genome shotgun (WGS) entry which is preliminary data.</text>
</comment>
<sequence length="130" mass="14815">MSYLERDLDADLASVSPDNAREICLKILDSASQLLGLGIRVREPRDAWLVMGRIIELSNEYVLARFLAEALELDNMMDVNPLIKDMAVRDFLVCAEKTRMMVLEMARRGKSWIEIARELEGTVNKEERGS</sequence>
<dbReference type="OrthoDB" id="27191at2157"/>
<evidence type="ECO:0000313" key="2">
    <source>
        <dbReference type="Proteomes" id="UP000610960"/>
    </source>
</evidence>
<reference evidence="1" key="1">
    <citation type="journal article" date="2014" name="Int. J. Syst. Evol. Microbiol.">
        <title>Complete genome sequence of Corynebacterium casei LMG S-19264T (=DSM 44701T), isolated from a smear-ripened cheese.</title>
        <authorList>
            <consortium name="US DOE Joint Genome Institute (JGI-PGF)"/>
            <person name="Walter F."/>
            <person name="Albersmeier A."/>
            <person name="Kalinowski J."/>
            <person name="Ruckert C."/>
        </authorList>
    </citation>
    <scope>NUCLEOTIDE SEQUENCE</scope>
    <source>
        <strain evidence="1">JCM 10088</strain>
    </source>
</reference>
<reference evidence="1" key="2">
    <citation type="submission" date="2020-09" db="EMBL/GenBank/DDBJ databases">
        <authorList>
            <person name="Sun Q."/>
            <person name="Ohkuma M."/>
        </authorList>
    </citation>
    <scope>NUCLEOTIDE SEQUENCE</scope>
    <source>
        <strain evidence="1">JCM 10088</strain>
    </source>
</reference>
<proteinExistence type="predicted"/>
<dbReference type="AlphaFoldDB" id="A0A830GTM4"/>
<name>A0A830GTM4_9CREN</name>
<keyword evidence="2" id="KW-1185">Reference proteome</keyword>